<evidence type="ECO:0000256" key="1">
    <source>
        <dbReference type="ARBA" id="ARBA00003174"/>
    </source>
</evidence>
<dbReference type="Gene3D" id="3.40.390.10">
    <property type="entry name" value="Collagenase (Catalytic Domain)"/>
    <property type="match status" value="1"/>
</dbReference>
<keyword evidence="5 10" id="KW-0732">Signal</keyword>
<dbReference type="GO" id="GO:0046872">
    <property type="term" value="F:metal ion binding"/>
    <property type="evidence" value="ECO:0007669"/>
    <property type="project" value="UniProtKB-KW"/>
</dbReference>
<evidence type="ECO:0000256" key="2">
    <source>
        <dbReference type="ARBA" id="ARBA00008721"/>
    </source>
</evidence>
<sequence>MKPISTITGFFSLSLVAASPVQRFDVERRASEGRPRTLLEMAYGMRNPQEKEVPLGELEIIKIFTWVHVFTLDPMELITTTNEVIHKQMEVLNTAFSPGKIYFELVGIGRGLLHDHEGFGRNGSEKLVKRLRKGDKGSLNLIFTDRIMGSSNSTDDYFMRGFTIMPGTSKDYSTDYTVVHLCSLYGRSCGHSGKGVNLGRSAVHEVGHWLGLLHVYGGDGDFVDDTPPESTSYGQVRVSVTGRNCAGPLSREGGTYANAGNIMTNAPDLCRWFFTEGQFRMMRRMWSMFRANTDKSPSHN</sequence>
<protein>
    <recommendedName>
        <fullName evidence="11">Peptidase M43 pregnancy-associated plasma-A domain-containing protein</fullName>
    </recommendedName>
</protein>
<evidence type="ECO:0000256" key="9">
    <source>
        <dbReference type="ARBA" id="ARBA00023157"/>
    </source>
</evidence>
<dbReference type="Proteomes" id="UP000037136">
    <property type="component" value="Unassembled WGS sequence"/>
</dbReference>
<keyword evidence="13" id="KW-1185">Reference proteome</keyword>
<dbReference type="SUPFAM" id="SSF55486">
    <property type="entry name" value="Metalloproteases ('zincins'), catalytic domain"/>
    <property type="match status" value="1"/>
</dbReference>
<dbReference type="PANTHER" id="PTHR47466:SF1">
    <property type="entry name" value="METALLOPROTEASE MEP1 (AFU_ORTHOLOGUE AFUA_1G07730)-RELATED"/>
    <property type="match status" value="1"/>
</dbReference>
<feature type="chain" id="PRO_5013106432" description="Peptidase M43 pregnancy-associated plasma-A domain-containing protein" evidence="10">
    <location>
        <begin position="19"/>
        <end position="300"/>
    </location>
</feature>
<evidence type="ECO:0000256" key="4">
    <source>
        <dbReference type="ARBA" id="ARBA00022723"/>
    </source>
</evidence>
<evidence type="ECO:0000256" key="6">
    <source>
        <dbReference type="ARBA" id="ARBA00022801"/>
    </source>
</evidence>
<proteinExistence type="inferred from homology"/>
<keyword evidence="9" id="KW-1015">Disulfide bond</keyword>
<accession>A0A2A9PH88</accession>
<keyword evidence="7" id="KW-0862">Zinc</keyword>
<gene>
    <name evidence="12" type="ORF">XA68_11250</name>
</gene>
<dbReference type="PANTHER" id="PTHR47466">
    <property type="match status" value="1"/>
</dbReference>
<organism evidence="12 13">
    <name type="scientific">Ophiocordyceps unilateralis</name>
    <name type="common">Zombie-ant fungus</name>
    <name type="synonym">Torrubia unilateralis</name>
    <dbReference type="NCBI Taxonomy" id="268505"/>
    <lineage>
        <taxon>Eukaryota</taxon>
        <taxon>Fungi</taxon>
        <taxon>Dikarya</taxon>
        <taxon>Ascomycota</taxon>
        <taxon>Pezizomycotina</taxon>
        <taxon>Sordariomycetes</taxon>
        <taxon>Hypocreomycetidae</taxon>
        <taxon>Hypocreales</taxon>
        <taxon>Ophiocordycipitaceae</taxon>
        <taxon>Ophiocordyceps</taxon>
    </lineage>
</organism>
<evidence type="ECO:0000313" key="12">
    <source>
        <dbReference type="EMBL" id="PFH60263.1"/>
    </source>
</evidence>
<comment type="similarity">
    <text evidence="2">Belongs to the peptidase M43B family.</text>
</comment>
<comment type="function">
    <text evidence="1">Secreted metalloproteinase that allows assimilation of proteinaceous substrates.</text>
</comment>
<evidence type="ECO:0000256" key="3">
    <source>
        <dbReference type="ARBA" id="ARBA00022670"/>
    </source>
</evidence>
<evidence type="ECO:0000256" key="7">
    <source>
        <dbReference type="ARBA" id="ARBA00022833"/>
    </source>
</evidence>
<dbReference type="InterPro" id="IPR024079">
    <property type="entry name" value="MetalloPept_cat_dom_sf"/>
</dbReference>
<dbReference type="GO" id="GO:0008237">
    <property type="term" value="F:metallopeptidase activity"/>
    <property type="evidence" value="ECO:0007669"/>
    <property type="project" value="UniProtKB-KW"/>
</dbReference>
<evidence type="ECO:0000256" key="10">
    <source>
        <dbReference type="SAM" id="SignalP"/>
    </source>
</evidence>
<dbReference type="AlphaFoldDB" id="A0A2A9PH88"/>
<keyword evidence="8" id="KW-0482">Metalloprotease</keyword>
<dbReference type="EMBL" id="LAZP02000140">
    <property type="protein sequence ID" value="PFH60263.1"/>
    <property type="molecule type" value="Genomic_DNA"/>
</dbReference>
<dbReference type="OrthoDB" id="536211at2759"/>
<name>A0A2A9PH88_OPHUN</name>
<feature type="domain" description="Peptidase M43 pregnancy-associated plasma-A" evidence="11">
    <location>
        <begin position="201"/>
        <end position="284"/>
    </location>
</feature>
<dbReference type="STRING" id="268505.A0A2A9PH88"/>
<evidence type="ECO:0000259" key="11">
    <source>
        <dbReference type="Pfam" id="PF05572"/>
    </source>
</evidence>
<evidence type="ECO:0000256" key="5">
    <source>
        <dbReference type="ARBA" id="ARBA00022729"/>
    </source>
</evidence>
<comment type="caution">
    <text evidence="12">The sequence shown here is derived from an EMBL/GenBank/DDBJ whole genome shotgun (WGS) entry which is preliminary data.</text>
</comment>
<keyword evidence="3" id="KW-0645">Protease</keyword>
<feature type="signal peptide" evidence="10">
    <location>
        <begin position="1"/>
        <end position="18"/>
    </location>
</feature>
<reference evidence="12 13" key="1">
    <citation type="journal article" date="2015" name="BMC Genomics">
        <title>Gene expression during zombie ant biting behavior reflects the complexity underlying fungal parasitic behavioral manipulation.</title>
        <authorList>
            <person name="de Bekker C."/>
            <person name="Ohm R.A."/>
            <person name="Loreto R.G."/>
            <person name="Sebastian A."/>
            <person name="Albert I."/>
            <person name="Merrow M."/>
            <person name="Brachmann A."/>
            <person name="Hughes D.P."/>
        </authorList>
    </citation>
    <scope>NUCLEOTIDE SEQUENCE [LARGE SCALE GENOMIC DNA]</scope>
    <source>
        <strain evidence="12 13">SC16a</strain>
    </source>
</reference>
<dbReference type="InterPro" id="IPR008754">
    <property type="entry name" value="Peptidase_M43"/>
</dbReference>
<dbReference type="GO" id="GO:0006508">
    <property type="term" value="P:proteolysis"/>
    <property type="evidence" value="ECO:0007669"/>
    <property type="project" value="UniProtKB-KW"/>
</dbReference>
<evidence type="ECO:0000313" key="13">
    <source>
        <dbReference type="Proteomes" id="UP000037136"/>
    </source>
</evidence>
<reference evidence="12 13" key="2">
    <citation type="journal article" date="2017" name="Sci. Rep.">
        <title>Ant-infecting Ophiocordyceps genomes reveal a high diversity of potential behavioral manipulation genes and a possible major role for enterotoxins.</title>
        <authorList>
            <person name="de Bekker C."/>
            <person name="Ohm R.A."/>
            <person name="Evans H.C."/>
            <person name="Brachmann A."/>
            <person name="Hughes D.P."/>
        </authorList>
    </citation>
    <scope>NUCLEOTIDE SEQUENCE [LARGE SCALE GENOMIC DNA]</scope>
    <source>
        <strain evidence="12 13">SC16a</strain>
    </source>
</reference>
<keyword evidence="6" id="KW-0378">Hydrolase</keyword>
<keyword evidence="4" id="KW-0479">Metal-binding</keyword>
<dbReference type="Pfam" id="PF05572">
    <property type="entry name" value="Peptidase_M43"/>
    <property type="match status" value="1"/>
</dbReference>
<evidence type="ECO:0000256" key="8">
    <source>
        <dbReference type="ARBA" id="ARBA00023049"/>
    </source>
</evidence>